<dbReference type="OrthoDB" id="1926221at2759"/>
<keyword evidence="1" id="KW-0678">Repressor</keyword>
<keyword evidence="2" id="KW-0805">Transcription regulation</keyword>
<name>S8CWI6_9LAMI</name>
<comment type="caution">
    <text evidence="5">The sequence shown here is derived from an EMBL/GenBank/DDBJ whole genome shotgun (WGS) entry which is preliminary data.</text>
</comment>
<evidence type="ECO:0000256" key="3">
    <source>
        <dbReference type="ARBA" id="ARBA00023163"/>
    </source>
</evidence>
<dbReference type="Proteomes" id="UP000015453">
    <property type="component" value="Unassembled WGS sequence"/>
</dbReference>
<dbReference type="EMBL" id="AUSU01002179">
    <property type="protein sequence ID" value="EPS69316.1"/>
    <property type="molecule type" value="Genomic_DNA"/>
</dbReference>
<sequence length="241" mass="26728">MAKKEQILNTANSDRTVAGFNGGAVIKSRNCKQKRAPQRGLGVAQLERIRLLEEQRKWACPDLKSNAVDSTGSDHSHLSHSSFSDQVSMNEMPNFLFRSNSLTLPSVSTPPRSYDVTDSVPTMLSSQMELPLNQILPLHKVIAVKSRFPFVPEEASRHPGNSRRLLPGSDECSRVPPPLTNFLGDDELMNADFLTLALPEAGVTPPRNESFEAKISPYQENSERSRSDDDDDDAIDLKLKL</sequence>
<gene>
    <name evidence="5" type="ORF">M569_05450</name>
</gene>
<feature type="region of interest" description="Disordered" evidence="4">
    <location>
        <begin position="153"/>
        <end position="176"/>
    </location>
</feature>
<accession>S8CWI6</accession>
<dbReference type="PANTHER" id="PTHR33388">
    <property type="entry name" value="OS01G0212500 PROTEIN"/>
    <property type="match status" value="1"/>
</dbReference>
<proteinExistence type="predicted"/>
<evidence type="ECO:0000256" key="4">
    <source>
        <dbReference type="SAM" id="MobiDB-lite"/>
    </source>
</evidence>
<dbReference type="AlphaFoldDB" id="S8CWI6"/>
<dbReference type="GO" id="GO:0003700">
    <property type="term" value="F:DNA-binding transcription factor activity"/>
    <property type="evidence" value="ECO:0007669"/>
    <property type="project" value="InterPro"/>
</dbReference>
<protein>
    <submittedName>
        <fullName evidence="5">Uncharacterized protein</fullName>
    </submittedName>
</protein>
<keyword evidence="3" id="KW-0804">Transcription</keyword>
<evidence type="ECO:0000256" key="2">
    <source>
        <dbReference type="ARBA" id="ARBA00023015"/>
    </source>
</evidence>
<organism evidence="5 6">
    <name type="scientific">Genlisea aurea</name>
    <dbReference type="NCBI Taxonomy" id="192259"/>
    <lineage>
        <taxon>Eukaryota</taxon>
        <taxon>Viridiplantae</taxon>
        <taxon>Streptophyta</taxon>
        <taxon>Embryophyta</taxon>
        <taxon>Tracheophyta</taxon>
        <taxon>Spermatophyta</taxon>
        <taxon>Magnoliopsida</taxon>
        <taxon>eudicotyledons</taxon>
        <taxon>Gunneridae</taxon>
        <taxon>Pentapetalae</taxon>
        <taxon>asterids</taxon>
        <taxon>lamiids</taxon>
        <taxon>Lamiales</taxon>
        <taxon>Lentibulariaceae</taxon>
        <taxon>Genlisea</taxon>
    </lineage>
</organism>
<reference evidence="5 6" key="1">
    <citation type="journal article" date="2013" name="BMC Genomics">
        <title>The miniature genome of a carnivorous plant Genlisea aurea contains a low number of genes and short non-coding sequences.</title>
        <authorList>
            <person name="Leushkin E.V."/>
            <person name="Sutormin R.A."/>
            <person name="Nabieva E.R."/>
            <person name="Penin A.A."/>
            <person name="Kondrashov A.S."/>
            <person name="Logacheva M.D."/>
        </authorList>
    </citation>
    <scope>NUCLEOTIDE SEQUENCE [LARGE SCALE GENOMIC DNA]</scope>
</reference>
<dbReference type="PANTHER" id="PTHR33388:SF1">
    <property type="entry name" value="PROTEIN SPEAR2"/>
    <property type="match status" value="1"/>
</dbReference>
<feature type="region of interest" description="Disordered" evidence="4">
    <location>
        <begin position="201"/>
        <end position="241"/>
    </location>
</feature>
<dbReference type="InterPro" id="IPR040356">
    <property type="entry name" value="SPEAR"/>
</dbReference>
<evidence type="ECO:0000256" key="1">
    <source>
        <dbReference type="ARBA" id="ARBA00022491"/>
    </source>
</evidence>
<keyword evidence="6" id="KW-1185">Reference proteome</keyword>
<evidence type="ECO:0000313" key="6">
    <source>
        <dbReference type="Proteomes" id="UP000015453"/>
    </source>
</evidence>
<evidence type="ECO:0000313" key="5">
    <source>
        <dbReference type="EMBL" id="EPS69316.1"/>
    </source>
</evidence>